<evidence type="ECO:0000313" key="2">
    <source>
        <dbReference type="Proteomes" id="UP000251584"/>
    </source>
</evidence>
<sequence length="57" mass="6506">MTTWKSERFRLLRRMHEHGNSLEALIASLEKSPPGTRPRYGGVYVPRAERHSVCVAA</sequence>
<organism evidence="1 2">
    <name type="scientific">Citrobacter koseri</name>
    <name type="common">Citrobacter diversus</name>
    <dbReference type="NCBI Taxonomy" id="545"/>
    <lineage>
        <taxon>Bacteria</taxon>
        <taxon>Pseudomonadati</taxon>
        <taxon>Pseudomonadota</taxon>
        <taxon>Gammaproteobacteria</taxon>
        <taxon>Enterobacterales</taxon>
        <taxon>Enterobacteriaceae</taxon>
        <taxon>Citrobacter</taxon>
    </lineage>
</organism>
<name>A0A2X2WY38_CITKO</name>
<dbReference type="AlphaFoldDB" id="A0A2X2WY38"/>
<protein>
    <submittedName>
        <fullName evidence="1">Potassium transport protein Kup</fullName>
    </submittedName>
</protein>
<dbReference type="Proteomes" id="UP000251584">
    <property type="component" value="Unassembled WGS sequence"/>
</dbReference>
<dbReference type="EMBL" id="UAVY01000010">
    <property type="protein sequence ID" value="SQB40745.1"/>
    <property type="molecule type" value="Genomic_DNA"/>
</dbReference>
<evidence type="ECO:0000313" key="1">
    <source>
        <dbReference type="EMBL" id="SQB40745.1"/>
    </source>
</evidence>
<reference evidence="1 2" key="1">
    <citation type="submission" date="2018-06" db="EMBL/GenBank/DDBJ databases">
        <authorList>
            <consortium name="Pathogen Informatics"/>
            <person name="Doyle S."/>
        </authorList>
    </citation>
    <scope>NUCLEOTIDE SEQUENCE [LARGE SCALE GENOMIC DNA]</scope>
    <source>
        <strain evidence="1 2">NCTC10786</strain>
    </source>
</reference>
<accession>A0A2X2WY38</accession>
<gene>
    <name evidence="1" type="primary">trkD_4</name>
    <name evidence="1" type="ORF">NCTC10786_05854</name>
</gene>
<proteinExistence type="predicted"/>